<comment type="caution">
    <text evidence="1">The sequence shown here is derived from an EMBL/GenBank/DDBJ whole genome shotgun (WGS) entry which is preliminary data.</text>
</comment>
<evidence type="ECO:0000313" key="1">
    <source>
        <dbReference type="EMBL" id="KAK6639110.1"/>
    </source>
</evidence>
<reference evidence="1 2" key="1">
    <citation type="submission" date="2023-10" db="EMBL/GenBank/DDBJ databases">
        <title>Genomes of two closely related lineages of the louse Polyplax serrata with different host specificities.</title>
        <authorList>
            <person name="Martinu J."/>
            <person name="Tarabai H."/>
            <person name="Stefka J."/>
            <person name="Hypsa V."/>
        </authorList>
    </citation>
    <scope>NUCLEOTIDE SEQUENCE [LARGE SCALE GENOMIC DNA]</scope>
    <source>
        <strain evidence="1">HR10_N</strain>
    </source>
</reference>
<name>A0AAN8P8G4_POLSC</name>
<dbReference type="AlphaFoldDB" id="A0AAN8P8G4"/>
<evidence type="ECO:0000313" key="2">
    <source>
        <dbReference type="Proteomes" id="UP001372834"/>
    </source>
</evidence>
<proteinExistence type="predicted"/>
<organism evidence="1 2">
    <name type="scientific">Polyplax serrata</name>
    <name type="common">Common mouse louse</name>
    <dbReference type="NCBI Taxonomy" id="468196"/>
    <lineage>
        <taxon>Eukaryota</taxon>
        <taxon>Metazoa</taxon>
        <taxon>Ecdysozoa</taxon>
        <taxon>Arthropoda</taxon>
        <taxon>Hexapoda</taxon>
        <taxon>Insecta</taxon>
        <taxon>Pterygota</taxon>
        <taxon>Neoptera</taxon>
        <taxon>Paraneoptera</taxon>
        <taxon>Psocodea</taxon>
        <taxon>Troctomorpha</taxon>
        <taxon>Phthiraptera</taxon>
        <taxon>Anoplura</taxon>
        <taxon>Polyplacidae</taxon>
        <taxon>Polyplax</taxon>
    </lineage>
</organism>
<sequence length="101" mass="11535">MLIDKKKDERGYKLIRSAYLHHQIKLDRVLNSKIKDYKPDIAEVDKFLQISIDATFYPADKRVTALINLGLIDSDGNVADNYQDPLRAAASKVMSLTSFDY</sequence>
<gene>
    <name evidence="1" type="ORF">RUM43_007380</name>
</gene>
<protein>
    <submittedName>
        <fullName evidence="1">Uncharacterized protein</fullName>
    </submittedName>
</protein>
<dbReference type="Proteomes" id="UP001372834">
    <property type="component" value="Unassembled WGS sequence"/>
</dbReference>
<accession>A0AAN8P8G4</accession>
<dbReference type="EMBL" id="JAWJWE010000003">
    <property type="protein sequence ID" value="KAK6639110.1"/>
    <property type="molecule type" value="Genomic_DNA"/>
</dbReference>